<keyword evidence="2" id="KW-1185">Reference proteome</keyword>
<name>A0A7S5RIU2_9CAUD</name>
<evidence type="ECO:0000313" key="1">
    <source>
        <dbReference type="EMBL" id="QIG73804.1"/>
    </source>
</evidence>
<evidence type="ECO:0000313" key="2">
    <source>
        <dbReference type="Proteomes" id="UP000646667"/>
    </source>
</evidence>
<proteinExistence type="predicted"/>
<organism evidence="1 2">
    <name type="scientific">Rhizobium phage RHph_N34</name>
    <dbReference type="NCBI Taxonomy" id="2509586"/>
    <lineage>
        <taxon>Viruses</taxon>
        <taxon>Duplodnaviria</taxon>
        <taxon>Heunggongvirae</taxon>
        <taxon>Uroviricota</taxon>
        <taxon>Caudoviricetes</taxon>
        <taxon>Pootjesviridae</taxon>
        <taxon>Staniewskivirinae</taxon>
        <taxon>Trinifflemingvirus</taxon>
        <taxon>Trinifflemingvirus N34</taxon>
    </lineage>
</organism>
<dbReference type="Proteomes" id="UP000646667">
    <property type="component" value="Segment"/>
</dbReference>
<sequence length="140" mass="16026">MDYVLYALVAAVVIKLFYENHKLRKKMNEVPVEKAKRTLSDFKSRMSLERMAEAGTFDGVITTVEELEELVELDRDEYAFFERQARFFLECALNLMAHSYADLDAAKKDASGIYELAFDEDIVTKYKKKDPGAGGVHETI</sequence>
<gene>
    <name evidence="1" type="ORF">EVC06_029</name>
</gene>
<accession>A0A7S5RIU2</accession>
<protein>
    <submittedName>
        <fullName evidence="1">Uncharacterized protein</fullName>
    </submittedName>
</protein>
<reference evidence="1 2" key="1">
    <citation type="submission" date="2020-01" db="EMBL/GenBank/DDBJ databases">
        <title>Patterns of diversity and host range of bacteriophage communities associated with bean-nodulatin bacteria.</title>
        <authorList>
            <person name="Vann Cauwenberghe J."/>
            <person name="Santamaria R.I."/>
            <person name="Bustos P."/>
            <person name="Juarez S."/>
            <person name="Gonzalez V."/>
        </authorList>
    </citation>
    <scope>NUCLEOTIDE SEQUENCE [LARGE SCALE GENOMIC DNA]</scope>
    <source>
        <strain evidence="2">RHph</strain>
    </source>
</reference>
<dbReference type="EMBL" id="MN988534">
    <property type="protein sequence ID" value="QIG73804.1"/>
    <property type="molecule type" value="Genomic_DNA"/>
</dbReference>